<dbReference type="Pfam" id="PF18135">
    <property type="entry name" value="Type_ISP_C"/>
    <property type="match status" value="1"/>
</dbReference>
<dbReference type="Pfam" id="PF07669">
    <property type="entry name" value="Eco57I"/>
    <property type="match status" value="1"/>
</dbReference>
<dbReference type="GO" id="GO:0006304">
    <property type="term" value="P:DNA modification"/>
    <property type="evidence" value="ECO:0007669"/>
    <property type="project" value="InterPro"/>
</dbReference>
<evidence type="ECO:0000259" key="7">
    <source>
        <dbReference type="Pfam" id="PF18135"/>
    </source>
</evidence>
<evidence type="ECO:0000259" key="8">
    <source>
        <dbReference type="Pfam" id="PF22240"/>
    </source>
</evidence>
<gene>
    <name evidence="9" type="ORF">HDIA_0155</name>
</gene>
<dbReference type="GO" id="GO:0032259">
    <property type="term" value="P:methylation"/>
    <property type="evidence" value="ECO:0007669"/>
    <property type="project" value="UniProtKB-KW"/>
</dbReference>
<dbReference type="EMBL" id="LT960614">
    <property type="protein sequence ID" value="SON53696.1"/>
    <property type="molecule type" value="Genomic_DNA"/>
</dbReference>
<dbReference type="InterPro" id="IPR011639">
    <property type="entry name" value="MethylTrfase_TaqI-like_dom"/>
</dbReference>
<evidence type="ECO:0000256" key="2">
    <source>
        <dbReference type="ARBA" id="ARBA00022603"/>
    </source>
</evidence>
<keyword evidence="10" id="KW-1185">Reference proteome</keyword>
<dbReference type="KEGG" id="hdi:HDIA_0155"/>
<dbReference type="InterPro" id="IPR041635">
    <property type="entry name" value="Type_ISP_LLaBIII_C"/>
</dbReference>
<dbReference type="Gene3D" id="3.40.50.150">
    <property type="entry name" value="Vaccinia Virus protein VP39"/>
    <property type="match status" value="1"/>
</dbReference>
<dbReference type="GO" id="GO:0009007">
    <property type="term" value="F:site-specific DNA-methyltransferase (adenine-specific) activity"/>
    <property type="evidence" value="ECO:0007669"/>
    <property type="project" value="UniProtKB-EC"/>
</dbReference>
<evidence type="ECO:0000259" key="6">
    <source>
        <dbReference type="Pfam" id="PF07669"/>
    </source>
</evidence>
<feature type="domain" description="Type ISP restriction-modification enzyme LLaBIII C-terminal specificity" evidence="7">
    <location>
        <begin position="658"/>
        <end position="1001"/>
    </location>
</feature>
<dbReference type="OrthoDB" id="5194627at2"/>
<keyword evidence="3 9" id="KW-0808">Transferase</keyword>
<feature type="domain" description="Type ISP restriction-modification enzyme coupler" evidence="8">
    <location>
        <begin position="155"/>
        <end position="277"/>
    </location>
</feature>
<dbReference type="InterPro" id="IPR050953">
    <property type="entry name" value="N4_N6_ade-DNA_methylase"/>
</dbReference>
<dbReference type="InterPro" id="IPR029063">
    <property type="entry name" value="SAM-dependent_MTases_sf"/>
</dbReference>
<dbReference type="PANTHER" id="PTHR33841">
    <property type="entry name" value="DNA METHYLTRANSFERASE YEEA-RELATED"/>
    <property type="match status" value="1"/>
</dbReference>
<dbReference type="Proteomes" id="UP000223606">
    <property type="component" value="Chromosome 1"/>
</dbReference>
<dbReference type="SUPFAM" id="SSF53335">
    <property type="entry name" value="S-adenosyl-L-methionine-dependent methyltransferases"/>
    <property type="match status" value="1"/>
</dbReference>
<dbReference type="PRINTS" id="PR00507">
    <property type="entry name" value="N12N6MTFRASE"/>
</dbReference>
<evidence type="ECO:0000256" key="1">
    <source>
        <dbReference type="ARBA" id="ARBA00011900"/>
    </source>
</evidence>
<evidence type="ECO:0000313" key="9">
    <source>
        <dbReference type="EMBL" id="SON53696.1"/>
    </source>
</evidence>
<protein>
    <recommendedName>
        <fullName evidence="1">site-specific DNA-methyltransferase (adenine-specific)</fullName>
        <ecNumber evidence="1">2.1.1.72</ecNumber>
    </recommendedName>
</protein>
<name>A0A2C9D0C0_9HYPH</name>
<dbReference type="EC" id="2.1.1.72" evidence="1"/>
<evidence type="ECO:0000313" key="10">
    <source>
        <dbReference type="Proteomes" id="UP000223606"/>
    </source>
</evidence>
<dbReference type="InterPro" id="IPR053980">
    <property type="entry name" value="ISP_coupler"/>
</dbReference>
<sequence length="1025" mass="117898">MSQQLINQYLNEIDRLRKFSGLTNEQVIRPAFRQLLTAWASSAKLVFLEEYPFQTSMKTTVYPDGTVLHDIRVPLGYWEAKDTNDVLDEEIAKKFKKGYPQDNIIFENSQTAVLIQNRQEVMRAAMTDAAALLQLVGLFFSYERQEIAEFRKAVEKFKADMPTVLDALRERINAAYDDNEGFRAEAEKFLAHCKETINPALGEADVREMLIQHILTEEIFSHVFNEGDFHHENNIAKELYALEGKFFTGSVKRETLKALEPYYAAIRANAAQITNHAEKQTFLKVIYENFYKVYNPKAADRLGVVYTPNEIVKFMIEGADWLCEKHFGKNLIDNHVEILDPATGTGTFICELLEYFRGDPKKLAHKYKNELHANEVAILPYYVANLNIEATYAAISGQFAEFPNLCFVDTLDNINALNIKTGQHVGDLFGALSDENVLRVKRQNARKISVIIGNPPYNANQQNENDNNKNRAYAHIDQLIKDSYIRLSTAQKTKVYDMYARFFRWASDRLHDDGVLAFVTNRSFIESRTFDGFRRAVEKEFNEVYIMDLGGDVRANPKLSGTKHNVFGIQTGVAISFMVKRHKQQGCKIFYARRPEFDTAEDKLAFLGSSQISSMAFQRIEPDKKSNWLNLTDNDWDELTPIADKKTKKSKTKGQQKAIFKSYSLGIVTNRDEWAYSVTPGPLKDKVQYFVSIFNQDSHRLTGAKSETISDSVSREIKWTSELERHVENGSRLEFNPDRIYTSTYRPFVQRYTYFSPVFTHRPYQNFDFFPNPSAKNEGFCVSLEDRAEFAAFASNVVPNKDMFLPNAAQFIPLYRYTADGERVDNITDWGLRQFEKHYGKAVKITKDDIFHYVYGVLHDPVYREKYALNLKREFPRIPFYPDFRAWAGWGERLMALHIGYESVEPWPLTRADAPDEAARTAGVAPKPILKSDAGNGVIRVDSETTLSGIPPAAFTYRLGNRSGLDWILDQYKEKTLKDPTIREKFNTYRFADYKEKVIDLIGRVTRVSVETMQIVEDMKAARRD</sequence>
<keyword evidence="2 9" id="KW-0489">Methyltransferase</keyword>
<dbReference type="PROSITE" id="PS00092">
    <property type="entry name" value="N6_MTASE"/>
    <property type="match status" value="1"/>
</dbReference>
<dbReference type="Pfam" id="PF22240">
    <property type="entry name" value="ISP_coupler"/>
    <property type="match status" value="1"/>
</dbReference>
<comment type="catalytic activity">
    <reaction evidence="5">
        <text>a 2'-deoxyadenosine in DNA + S-adenosyl-L-methionine = an N(6)-methyl-2'-deoxyadenosine in DNA + S-adenosyl-L-homocysteine + H(+)</text>
        <dbReference type="Rhea" id="RHEA:15197"/>
        <dbReference type="Rhea" id="RHEA-COMP:12418"/>
        <dbReference type="Rhea" id="RHEA-COMP:12419"/>
        <dbReference type="ChEBI" id="CHEBI:15378"/>
        <dbReference type="ChEBI" id="CHEBI:57856"/>
        <dbReference type="ChEBI" id="CHEBI:59789"/>
        <dbReference type="ChEBI" id="CHEBI:90615"/>
        <dbReference type="ChEBI" id="CHEBI:90616"/>
        <dbReference type="EC" id="2.1.1.72"/>
    </reaction>
</comment>
<evidence type="ECO:0000256" key="4">
    <source>
        <dbReference type="ARBA" id="ARBA00022691"/>
    </source>
</evidence>
<dbReference type="AlphaFoldDB" id="A0A2C9D0C0"/>
<dbReference type="InterPro" id="IPR002052">
    <property type="entry name" value="DNA_methylase_N6_adenine_CS"/>
</dbReference>
<evidence type="ECO:0000256" key="3">
    <source>
        <dbReference type="ARBA" id="ARBA00022679"/>
    </source>
</evidence>
<dbReference type="GO" id="GO:0003676">
    <property type="term" value="F:nucleic acid binding"/>
    <property type="evidence" value="ECO:0007669"/>
    <property type="project" value="InterPro"/>
</dbReference>
<feature type="domain" description="Type II methyltransferase M.TaqI-like" evidence="6">
    <location>
        <begin position="436"/>
        <end position="549"/>
    </location>
</feature>
<organism evidence="9 10">
    <name type="scientific">Hartmannibacter diazotrophicus</name>
    <dbReference type="NCBI Taxonomy" id="1482074"/>
    <lineage>
        <taxon>Bacteria</taxon>
        <taxon>Pseudomonadati</taxon>
        <taxon>Pseudomonadota</taxon>
        <taxon>Alphaproteobacteria</taxon>
        <taxon>Hyphomicrobiales</taxon>
        <taxon>Pleomorphomonadaceae</taxon>
        <taxon>Hartmannibacter</taxon>
    </lineage>
</organism>
<reference evidence="10" key="1">
    <citation type="submission" date="2017-09" db="EMBL/GenBank/DDBJ databases">
        <title>Genome sequence of Nannocystis excedens DSM 71.</title>
        <authorList>
            <person name="Blom J."/>
        </authorList>
    </citation>
    <scope>NUCLEOTIDE SEQUENCE [LARGE SCALE GENOMIC DNA]</scope>
    <source>
        <strain evidence="10">type strain: E19</strain>
    </source>
</reference>
<dbReference type="PANTHER" id="PTHR33841:SF1">
    <property type="entry name" value="DNA METHYLTRANSFERASE A"/>
    <property type="match status" value="1"/>
</dbReference>
<dbReference type="RefSeq" id="WP_099553475.1">
    <property type="nucleotide sequence ID" value="NZ_LT960614.1"/>
</dbReference>
<dbReference type="REBASE" id="223516">
    <property type="entry name" value="HdiE19TORF155P"/>
</dbReference>
<accession>A0A2C9D0C0</accession>
<proteinExistence type="predicted"/>
<keyword evidence="4" id="KW-0949">S-adenosyl-L-methionine</keyword>
<evidence type="ECO:0000256" key="5">
    <source>
        <dbReference type="ARBA" id="ARBA00047942"/>
    </source>
</evidence>